<reference evidence="1" key="1">
    <citation type="journal article" date="2020" name="Ecol. Evol.">
        <title>Genome structure and content of the rice root-knot nematode (Meloidogyne graminicola).</title>
        <authorList>
            <person name="Phan N.T."/>
            <person name="Danchin E.G.J."/>
            <person name="Klopp C."/>
            <person name="Perfus-Barbeoch L."/>
            <person name="Kozlowski D.K."/>
            <person name="Koutsovoulos G.D."/>
            <person name="Lopez-Roques C."/>
            <person name="Bouchez O."/>
            <person name="Zahm M."/>
            <person name="Besnard G."/>
            <person name="Bellafiore S."/>
        </authorList>
    </citation>
    <scope>NUCLEOTIDE SEQUENCE</scope>
    <source>
        <strain evidence="1">VN-18</strain>
    </source>
</reference>
<evidence type="ECO:0000313" key="2">
    <source>
        <dbReference type="Proteomes" id="UP000605970"/>
    </source>
</evidence>
<keyword evidence="2" id="KW-1185">Reference proteome</keyword>
<name>A0A8S9ZGV3_9BILA</name>
<organism evidence="1 2">
    <name type="scientific">Meloidogyne graminicola</name>
    <dbReference type="NCBI Taxonomy" id="189291"/>
    <lineage>
        <taxon>Eukaryota</taxon>
        <taxon>Metazoa</taxon>
        <taxon>Ecdysozoa</taxon>
        <taxon>Nematoda</taxon>
        <taxon>Chromadorea</taxon>
        <taxon>Rhabditida</taxon>
        <taxon>Tylenchina</taxon>
        <taxon>Tylenchomorpha</taxon>
        <taxon>Tylenchoidea</taxon>
        <taxon>Meloidogynidae</taxon>
        <taxon>Meloidogyninae</taxon>
        <taxon>Meloidogyne</taxon>
    </lineage>
</organism>
<proteinExistence type="predicted"/>
<dbReference type="AlphaFoldDB" id="A0A8S9ZGV3"/>
<feature type="non-terminal residue" evidence="1">
    <location>
        <position position="1"/>
    </location>
</feature>
<protein>
    <submittedName>
        <fullName evidence="1">Uncharacterized protein</fullName>
    </submittedName>
</protein>
<dbReference type="Proteomes" id="UP000605970">
    <property type="component" value="Unassembled WGS sequence"/>
</dbReference>
<evidence type="ECO:0000313" key="1">
    <source>
        <dbReference type="EMBL" id="KAF7632560.1"/>
    </source>
</evidence>
<accession>A0A8S9ZGV3</accession>
<sequence length="53" mass="6158">VFLVPITFFLKLSQNKLKFVLTITHLLGIFKSFETVAQLRGFQQPFFNANNKL</sequence>
<dbReference type="EMBL" id="JABEBT010000099">
    <property type="protein sequence ID" value="KAF7632560.1"/>
    <property type="molecule type" value="Genomic_DNA"/>
</dbReference>
<gene>
    <name evidence="1" type="ORF">Mgra_00008007</name>
</gene>
<comment type="caution">
    <text evidence="1">The sequence shown here is derived from an EMBL/GenBank/DDBJ whole genome shotgun (WGS) entry which is preliminary data.</text>
</comment>